<feature type="domain" description="LysM" evidence="8">
    <location>
        <begin position="58"/>
        <end position="102"/>
    </location>
</feature>
<evidence type="ECO:0000313" key="10">
    <source>
        <dbReference type="Proteomes" id="UP000694680"/>
    </source>
</evidence>
<dbReference type="Proteomes" id="UP000694680">
    <property type="component" value="Chromosome 6"/>
</dbReference>
<accession>A0A8C5DSP6</accession>
<protein>
    <recommendedName>
        <fullName evidence="6">LysM and putative peptidoglycan-binding domain-containing protein 4</fullName>
    </recommendedName>
</protein>
<proteinExistence type="predicted"/>
<dbReference type="InterPro" id="IPR036779">
    <property type="entry name" value="LysM_dom_sf"/>
</dbReference>
<sequence>MWSSESSCQAFQAPVDVHASADGQVYRFQRRQNESAAASSDDEELHVLEMRPRPVQLVERELRDGDNVNKLALQYGCKVADLKRVNNLMHNHDLYALKSVRIPMHRHGVTSEMLTGTNDAAEQRVDVSQPHAQSVHVCHQATHFLMEMDANLHKVIHSSTSNHHHDDGLDVSERPHRFGLRGLGPKSPGSDWGIQWWNAVVAMLLIGVVLPLFYVIYFKTKDAGVVSTAGSLLEASLTSNNISVNSSEHVQEPG</sequence>
<keyword evidence="10" id="KW-1185">Reference proteome</keyword>
<dbReference type="InterPro" id="IPR045030">
    <property type="entry name" value="LYSM1-4"/>
</dbReference>
<evidence type="ECO:0000256" key="4">
    <source>
        <dbReference type="ARBA" id="ARBA00023136"/>
    </source>
</evidence>
<dbReference type="Ensembl" id="ENSGWIT00000011552.1">
    <property type="protein sequence ID" value="ENSGWIP00000010396.1"/>
    <property type="gene ID" value="ENSGWIG00000006103.1"/>
</dbReference>
<dbReference type="PANTHER" id="PTHR20932:SF7">
    <property type="entry name" value="AND PUTATIVE PEPTIDOGLYCAN-BINDING DOMAIN-CONTAINING PROTEIN 4-RELATED"/>
    <property type="match status" value="1"/>
</dbReference>
<dbReference type="InterPro" id="IPR018392">
    <property type="entry name" value="LysM"/>
</dbReference>
<dbReference type="AlphaFoldDB" id="A0A8C5DSP6"/>
<dbReference type="CTD" id="145748"/>
<dbReference type="PROSITE" id="PS51782">
    <property type="entry name" value="LYSM"/>
    <property type="match status" value="1"/>
</dbReference>
<reference evidence="9" key="3">
    <citation type="submission" date="2025-09" db="UniProtKB">
        <authorList>
            <consortium name="Ensembl"/>
        </authorList>
    </citation>
    <scope>IDENTIFICATION</scope>
</reference>
<reference evidence="9" key="1">
    <citation type="submission" date="2020-06" db="EMBL/GenBank/DDBJ databases">
        <authorList>
            <consortium name="Wellcome Sanger Institute Data Sharing"/>
        </authorList>
    </citation>
    <scope>NUCLEOTIDE SEQUENCE [LARGE SCALE GENOMIC DNA]</scope>
</reference>
<keyword evidence="2 7" id="KW-0812">Transmembrane</keyword>
<evidence type="ECO:0000256" key="6">
    <source>
        <dbReference type="ARBA" id="ARBA00040995"/>
    </source>
</evidence>
<organism evidence="9 10">
    <name type="scientific">Gouania willdenowi</name>
    <name type="common">Blunt-snouted clingfish</name>
    <name type="synonym">Lepadogaster willdenowi</name>
    <dbReference type="NCBI Taxonomy" id="441366"/>
    <lineage>
        <taxon>Eukaryota</taxon>
        <taxon>Metazoa</taxon>
        <taxon>Chordata</taxon>
        <taxon>Craniata</taxon>
        <taxon>Vertebrata</taxon>
        <taxon>Euteleostomi</taxon>
        <taxon>Actinopterygii</taxon>
        <taxon>Neopterygii</taxon>
        <taxon>Teleostei</taxon>
        <taxon>Neoteleostei</taxon>
        <taxon>Acanthomorphata</taxon>
        <taxon>Ovalentaria</taxon>
        <taxon>Blenniimorphae</taxon>
        <taxon>Blenniiformes</taxon>
        <taxon>Gobiesocoidei</taxon>
        <taxon>Gobiesocidae</taxon>
        <taxon>Gobiesocinae</taxon>
        <taxon>Gouania</taxon>
    </lineage>
</organism>
<dbReference type="OrthoDB" id="538216at2759"/>
<keyword evidence="5" id="KW-0325">Glycoprotein</keyword>
<evidence type="ECO:0000256" key="3">
    <source>
        <dbReference type="ARBA" id="ARBA00022989"/>
    </source>
</evidence>
<dbReference type="RefSeq" id="XP_028307624.1">
    <property type="nucleotide sequence ID" value="XM_028451823.1"/>
</dbReference>
<dbReference type="CDD" id="cd00118">
    <property type="entry name" value="LysM"/>
    <property type="match status" value="1"/>
</dbReference>
<feature type="transmembrane region" description="Helical" evidence="7">
    <location>
        <begin position="196"/>
        <end position="217"/>
    </location>
</feature>
<dbReference type="RefSeq" id="XP_028307625.1">
    <property type="nucleotide sequence ID" value="XM_028451824.1"/>
</dbReference>
<dbReference type="PANTHER" id="PTHR20932">
    <property type="entry name" value="LYSM AND PUTATIVE PEPTIDOGLYCAN-BINDING DOMAIN-CONTAINING PROTEIN"/>
    <property type="match status" value="1"/>
</dbReference>
<gene>
    <name evidence="9" type="primary">lysmd4</name>
</gene>
<evidence type="ECO:0000256" key="1">
    <source>
        <dbReference type="ARBA" id="ARBA00004167"/>
    </source>
</evidence>
<keyword evidence="3 7" id="KW-1133">Transmembrane helix</keyword>
<evidence type="ECO:0000256" key="2">
    <source>
        <dbReference type="ARBA" id="ARBA00022692"/>
    </source>
</evidence>
<dbReference type="GO" id="GO:0016020">
    <property type="term" value="C:membrane"/>
    <property type="evidence" value="ECO:0007669"/>
    <property type="project" value="UniProtKB-SubCell"/>
</dbReference>
<reference evidence="9" key="2">
    <citation type="submission" date="2025-08" db="UniProtKB">
        <authorList>
            <consortium name="Ensembl"/>
        </authorList>
    </citation>
    <scope>IDENTIFICATION</scope>
</reference>
<evidence type="ECO:0000313" key="9">
    <source>
        <dbReference type="Ensembl" id="ENSGWIP00000010396.1"/>
    </source>
</evidence>
<dbReference type="GeneID" id="114466229"/>
<dbReference type="Gene3D" id="3.10.350.10">
    <property type="entry name" value="LysM domain"/>
    <property type="match status" value="1"/>
</dbReference>
<dbReference type="RefSeq" id="XP_028307626.1">
    <property type="nucleotide sequence ID" value="XM_028451825.1"/>
</dbReference>
<comment type="subcellular location">
    <subcellularLocation>
        <location evidence="1">Membrane</location>
        <topology evidence="1">Single-pass membrane protein</topology>
    </subcellularLocation>
</comment>
<evidence type="ECO:0000259" key="8">
    <source>
        <dbReference type="PROSITE" id="PS51782"/>
    </source>
</evidence>
<evidence type="ECO:0000256" key="5">
    <source>
        <dbReference type="ARBA" id="ARBA00023180"/>
    </source>
</evidence>
<name>A0A8C5DSP6_GOUWI</name>
<evidence type="ECO:0000256" key="7">
    <source>
        <dbReference type="SAM" id="Phobius"/>
    </source>
</evidence>
<keyword evidence="4 7" id="KW-0472">Membrane</keyword>